<dbReference type="Pfam" id="PF02911">
    <property type="entry name" value="Formyl_trans_C"/>
    <property type="match status" value="1"/>
</dbReference>
<feature type="domain" description="Formyl transferase C-terminal" evidence="7">
    <location>
        <begin position="202"/>
        <end position="299"/>
    </location>
</feature>
<dbReference type="FunFam" id="3.40.50.12230:FF:000001">
    <property type="entry name" value="Methionyl-tRNA formyltransferase"/>
    <property type="match status" value="1"/>
</dbReference>
<feature type="domain" description="Formyl transferase N-terminal" evidence="6">
    <location>
        <begin position="1"/>
        <end position="178"/>
    </location>
</feature>
<dbReference type="EMBL" id="DRQG01000109">
    <property type="protein sequence ID" value="HGY56400.1"/>
    <property type="molecule type" value="Genomic_DNA"/>
</dbReference>
<dbReference type="PANTHER" id="PTHR11138:SF5">
    <property type="entry name" value="METHIONYL-TRNA FORMYLTRANSFERASE, MITOCHONDRIAL"/>
    <property type="match status" value="1"/>
</dbReference>
<dbReference type="AlphaFoldDB" id="A0A7V4U1N7"/>
<name>A0A7V4U1N7_CALAY</name>
<dbReference type="CDD" id="cd08646">
    <property type="entry name" value="FMT_core_Met-tRNA-FMT_N"/>
    <property type="match status" value="1"/>
</dbReference>
<dbReference type="InterPro" id="IPR005794">
    <property type="entry name" value="Fmt"/>
</dbReference>
<dbReference type="GO" id="GO:0004479">
    <property type="term" value="F:methionyl-tRNA formyltransferase activity"/>
    <property type="evidence" value="ECO:0007669"/>
    <property type="project" value="UniProtKB-UniRule"/>
</dbReference>
<dbReference type="HAMAP" id="MF_00182">
    <property type="entry name" value="Formyl_trans"/>
    <property type="match status" value="1"/>
</dbReference>
<sequence length="308" mass="33985">MNVVFMGTPAFAVESLKALIHSSHKVQAVVTVPDKPQGRGQAVRPSPVKVTAQENHIPVLQPVSLKEHHFIKELKALEANVFVVVAFRILPVEVFTIPPKGTVNIHASLLPRYRGAAPINWAIINGETETGVTSILIDEKVDTGHILLQKKTKILPDMNAGELHDILATLGADLLIQTLDRMERNSIQPKPQDNHTASKAPKITKELCHISFEQPSTKVYNLIRGLSPYPAAFSYLHGQQLKLLKSQIVPVNYPQPAGTICAMGKEYFDVACTDGAIRLLEVQPQGKKRMKVRDFLNGYSIDIGNHLQ</sequence>
<comment type="similarity">
    <text evidence="1 5">Belongs to the Fmt family.</text>
</comment>
<dbReference type="SUPFAM" id="SSF53328">
    <property type="entry name" value="Formyltransferase"/>
    <property type="match status" value="1"/>
</dbReference>
<dbReference type="Pfam" id="PF00551">
    <property type="entry name" value="Formyl_trans_N"/>
    <property type="match status" value="1"/>
</dbReference>
<dbReference type="InterPro" id="IPR041711">
    <property type="entry name" value="Met-tRNA-FMT_N"/>
</dbReference>
<evidence type="ECO:0000256" key="5">
    <source>
        <dbReference type="HAMAP-Rule" id="MF_00182"/>
    </source>
</evidence>
<comment type="caution">
    <text evidence="8">The sequence shown here is derived from an EMBL/GenBank/DDBJ whole genome shotgun (WGS) entry which is preliminary data.</text>
</comment>
<dbReference type="NCBIfam" id="TIGR00460">
    <property type="entry name" value="fmt"/>
    <property type="match status" value="1"/>
</dbReference>
<comment type="catalytic activity">
    <reaction evidence="5">
        <text>L-methionyl-tRNA(fMet) + (6R)-10-formyltetrahydrofolate = N-formyl-L-methionyl-tRNA(fMet) + (6S)-5,6,7,8-tetrahydrofolate + H(+)</text>
        <dbReference type="Rhea" id="RHEA:24380"/>
        <dbReference type="Rhea" id="RHEA-COMP:9952"/>
        <dbReference type="Rhea" id="RHEA-COMP:9953"/>
        <dbReference type="ChEBI" id="CHEBI:15378"/>
        <dbReference type="ChEBI" id="CHEBI:57453"/>
        <dbReference type="ChEBI" id="CHEBI:78530"/>
        <dbReference type="ChEBI" id="CHEBI:78844"/>
        <dbReference type="ChEBI" id="CHEBI:195366"/>
        <dbReference type="EC" id="2.1.2.9"/>
    </reaction>
</comment>
<evidence type="ECO:0000256" key="1">
    <source>
        <dbReference type="ARBA" id="ARBA00010699"/>
    </source>
</evidence>
<dbReference type="CDD" id="cd08704">
    <property type="entry name" value="Met_tRNA_FMT_C"/>
    <property type="match status" value="1"/>
</dbReference>
<dbReference type="Proteomes" id="UP000885779">
    <property type="component" value="Unassembled WGS sequence"/>
</dbReference>
<gene>
    <name evidence="5" type="primary">fmt</name>
    <name evidence="8" type="ORF">ENK44_11890</name>
</gene>
<comment type="function">
    <text evidence="5">Attaches a formyl group to the free amino group of methionyl-tRNA(fMet). The formyl group appears to play a dual role in the initiator identity of N-formylmethionyl-tRNA by promoting its recognition by IF2 and preventing the misappropriation of this tRNA by the elongation apparatus.</text>
</comment>
<dbReference type="InterPro" id="IPR036477">
    <property type="entry name" value="Formyl_transf_N_sf"/>
</dbReference>
<dbReference type="InterPro" id="IPR002376">
    <property type="entry name" value="Formyl_transf_N"/>
</dbReference>
<keyword evidence="4 5" id="KW-0648">Protein biosynthesis</keyword>
<dbReference type="GO" id="GO:0005829">
    <property type="term" value="C:cytosol"/>
    <property type="evidence" value="ECO:0007669"/>
    <property type="project" value="TreeGrafter"/>
</dbReference>
<organism evidence="8">
    <name type="scientific">Caldithrix abyssi</name>
    <dbReference type="NCBI Taxonomy" id="187145"/>
    <lineage>
        <taxon>Bacteria</taxon>
        <taxon>Pseudomonadati</taxon>
        <taxon>Calditrichota</taxon>
        <taxon>Calditrichia</taxon>
        <taxon>Calditrichales</taxon>
        <taxon>Calditrichaceae</taxon>
        <taxon>Caldithrix</taxon>
    </lineage>
</organism>
<dbReference type="Gene3D" id="3.40.50.12230">
    <property type="match status" value="1"/>
</dbReference>
<dbReference type="InterPro" id="IPR005793">
    <property type="entry name" value="Formyl_trans_C"/>
</dbReference>
<dbReference type="InterPro" id="IPR044135">
    <property type="entry name" value="Met-tRNA-FMT_C"/>
</dbReference>
<protein>
    <recommendedName>
        <fullName evidence="2 5">Methionyl-tRNA formyltransferase</fullName>
        <ecNumber evidence="2 5">2.1.2.9</ecNumber>
    </recommendedName>
</protein>
<evidence type="ECO:0000259" key="7">
    <source>
        <dbReference type="Pfam" id="PF02911"/>
    </source>
</evidence>
<dbReference type="SUPFAM" id="SSF50486">
    <property type="entry name" value="FMT C-terminal domain-like"/>
    <property type="match status" value="1"/>
</dbReference>
<keyword evidence="3 5" id="KW-0808">Transferase</keyword>
<evidence type="ECO:0000256" key="3">
    <source>
        <dbReference type="ARBA" id="ARBA00022679"/>
    </source>
</evidence>
<dbReference type="InterPro" id="IPR011034">
    <property type="entry name" value="Formyl_transferase-like_C_sf"/>
</dbReference>
<evidence type="ECO:0000259" key="6">
    <source>
        <dbReference type="Pfam" id="PF00551"/>
    </source>
</evidence>
<evidence type="ECO:0000313" key="8">
    <source>
        <dbReference type="EMBL" id="HGY56400.1"/>
    </source>
</evidence>
<dbReference type="PANTHER" id="PTHR11138">
    <property type="entry name" value="METHIONYL-TRNA FORMYLTRANSFERASE"/>
    <property type="match status" value="1"/>
</dbReference>
<reference evidence="8" key="1">
    <citation type="journal article" date="2020" name="mSystems">
        <title>Genome- and Community-Level Interaction Insights into Carbon Utilization and Element Cycling Functions of Hydrothermarchaeota in Hydrothermal Sediment.</title>
        <authorList>
            <person name="Zhou Z."/>
            <person name="Liu Y."/>
            <person name="Xu W."/>
            <person name="Pan J."/>
            <person name="Luo Z.H."/>
            <person name="Li M."/>
        </authorList>
    </citation>
    <scope>NUCLEOTIDE SEQUENCE [LARGE SCALE GENOMIC DNA]</scope>
    <source>
        <strain evidence="8">HyVt-577</strain>
    </source>
</reference>
<proteinExistence type="inferred from homology"/>
<feature type="binding site" evidence="5">
    <location>
        <begin position="108"/>
        <end position="111"/>
    </location>
    <ligand>
        <name>(6S)-5,6,7,8-tetrahydrofolate</name>
        <dbReference type="ChEBI" id="CHEBI:57453"/>
    </ligand>
</feature>
<dbReference type="EC" id="2.1.2.9" evidence="2 5"/>
<accession>A0A7V4U1N7</accession>
<evidence type="ECO:0000256" key="2">
    <source>
        <dbReference type="ARBA" id="ARBA00012261"/>
    </source>
</evidence>
<evidence type="ECO:0000256" key="4">
    <source>
        <dbReference type="ARBA" id="ARBA00022917"/>
    </source>
</evidence>